<dbReference type="PANTHER" id="PTHR36154">
    <property type="entry name" value="DNA-BINDING TRANSCRIPTIONAL ACTIVATOR ALPA"/>
    <property type="match status" value="1"/>
</dbReference>
<organism evidence="1 2">
    <name type="scientific">Candidatus Competibacter denitrificans Run_A_D11</name>
    <dbReference type="NCBI Taxonomy" id="1400863"/>
    <lineage>
        <taxon>Bacteria</taxon>
        <taxon>Pseudomonadati</taxon>
        <taxon>Pseudomonadota</taxon>
        <taxon>Gammaproteobacteria</taxon>
        <taxon>Candidatus Competibacteraceae</taxon>
        <taxon>Candidatus Competibacter</taxon>
    </lineage>
</organism>
<sequence>MAAVSKSPAPVIERRHQVQERTGLTRTAIYKGMADGTFPKAIRLTDRSVGWLESEITDWINQRVAASRNQKAAA</sequence>
<proteinExistence type="predicted"/>
<protein>
    <submittedName>
        <fullName evidence="1">CP4-57 prophage transcriptional acitvator of a P4-like cryptic prophage</fullName>
    </submittedName>
</protein>
<dbReference type="RefSeq" id="WP_048670670.1">
    <property type="nucleotide sequence ID" value="NZ_CBTJ020000020.1"/>
</dbReference>
<keyword evidence="2" id="KW-1185">Reference proteome</keyword>
<reference evidence="1" key="2">
    <citation type="submission" date="2014-03" db="EMBL/GenBank/DDBJ databases">
        <title>Candidatus Competibacter-lineage genomes retrieved from metagenomes reveal functional metabolic diversity.</title>
        <authorList>
            <person name="McIlroy S.J."/>
            <person name="Albertsen M."/>
            <person name="Andresen E.K."/>
            <person name="Saunders A.M."/>
            <person name="Kristiansen R."/>
            <person name="Stokholm-Bjerregaard M."/>
            <person name="Nielsen K.L."/>
            <person name="Nielsen P.H."/>
        </authorList>
    </citation>
    <scope>NUCLEOTIDE SEQUENCE</scope>
    <source>
        <strain evidence="1">Run_A_D11</strain>
    </source>
</reference>
<dbReference type="Proteomes" id="UP000035760">
    <property type="component" value="Unassembled WGS sequence"/>
</dbReference>
<reference evidence="1" key="1">
    <citation type="submission" date="2013-07" db="EMBL/GenBank/DDBJ databases">
        <authorList>
            <person name="McIlroy S."/>
        </authorList>
    </citation>
    <scope>NUCLEOTIDE SEQUENCE [LARGE SCALE GENOMIC DNA]</scope>
    <source>
        <strain evidence="1">Run_A_D11</strain>
    </source>
</reference>
<name>W6M236_9GAMM</name>
<gene>
    <name evidence="1" type="primary">alpA</name>
    <name evidence="1" type="ORF">BN873_150314</name>
</gene>
<dbReference type="Pfam" id="PF05930">
    <property type="entry name" value="Phage_AlpA"/>
    <property type="match status" value="1"/>
</dbReference>
<evidence type="ECO:0000313" key="1">
    <source>
        <dbReference type="EMBL" id="CDI01526.1"/>
    </source>
</evidence>
<dbReference type="EMBL" id="CBTJ020000020">
    <property type="protein sequence ID" value="CDI01526.1"/>
    <property type="molecule type" value="Genomic_DNA"/>
</dbReference>
<dbReference type="InterPro" id="IPR010260">
    <property type="entry name" value="AlpA"/>
</dbReference>
<dbReference type="InterPro" id="IPR052931">
    <property type="entry name" value="Prophage_regulatory_activator"/>
</dbReference>
<evidence type="ECO:0000313" key="2">
    <source>
        <dbReference type="Proteomes" id="UP000035760"/>
    </source>
</evidence>
<comment type="caution">
    <text evidence="1">The sequence shown here is derived from an EMBL/GenBank/DDBJ whole genome shotgun (WGS) entry which is preliminary data.</text>
</comment>
<dbReference type="Gene3D" id="1.10.238.160">
    <property type="match status" value="1"/>
</dbReference>
<dbReference type="PANTHER" id="PTHR36154:SF1">
    <property type="entry name" value="DNA-BINDING TRANSCRIPTIONAL ACTIVATOR ALPA"/>
    <property type="match status" value="1"/>
</dbReference>
<dbReference type="AlphaFoldDB" id="W6M236"/>
<dbReference type="OrthoDB" id="8455288at2"/>
<dbReference type="STRING" id="1400863.BN873_150314"/>
<accession>W6M236</accession>